<protein>
    <submittedName>
        <fullName evidence="5">LSAMP</fullName>
    </submittedName>
</protein>
<keyword evidence="1" id="KW-0677">Repeat</keyword>
<proteinExistence type="predicted"/>
<dbReference type="InterPro" id="IPR003599">
    <property type="entry name" value="Ig_sub"/>
</dbReference>
<dbReference type="Pfam" id="PF07679">
    <property type="entry name" value="I-set"/>
    <property type="match status" value="1"/>
</dbReference>
<dbReference type="PANTHER" id="PTHR12231:SF253">
    <property type="entry name" value="DPR-INTERACTING PROTEIN ETA, ISOFORM B-RELATED"/>
    <property type="match status" value="1"/>
</dbReference>
<keyword evidence="3" id="KW-0393">Immunoglobulin domain</keyword>
<dbReference type="SUPFAM" id="SSF48726">
    <property type="entry name" value="Immunoglobulin"/>
    <property type="match status" value="2"/>
</dbReference>
<dbReference type="InterPro" id="IPR013098">
    <property type="entry name" value="Ig_I-set"/>
</dbReference>
<dbReference type="InterPro" id="IPR051170">
    <property type="entry name" value="Neural/epithelial_adhesion"/>
</dbReference>
<evidence type="ECO:0000259" key="4">
    <source>
        <dbReference type="PROSITE" id="PS50835"/>
    </source>
</evidence>
<dbReference type="SMART" id="SM00409">
    <property type="entry name" value="IG"/>
    <property type="match status" value="1"/>
</dbReference>
<evidence type="ECO:0000256" key="1">
    <source>
        <dbReference type="ARBA" id="ARBA00022737"/>
    </source>
</evidence>
<feature type="domain" description="Ig-like" evidence="4">
    <location>
        <begin position="63"/>
        <end position="192"/>
    </location>
</feature>
<evidence type="ECO:0000256" key="2">
    <source>
        <dbReference type="ARBA" id="ARBA00023157"/>
    </source>
</evidence>
<dbReference type="EMBL" id="CP092871">
    <property type="protein sequence ID" value="UYV72578.1"/>
    <property type="molecule type" value="Genomic_DNA"/>
</dbReference>
<gene>
    <name evidence="5" type="ORF">LAZ67_9003832</name>
</gene>
<evidence type="ECO:0000313" key="5">
    <source>
        <dbReference type="EMBL" id="UYV72578.1"/>
    </source>
</evidence>
<dbReference type="PANTHER" id="PTHR12231">
    <property type="entry name" value="CTX-RELATED TYPE I TRANSMEMBRANE PROTEIN"/>
    <property type="match status" value="1"/>
</dbReference>
<dbReference type="Gene3D" id="2.60.40.10">
    <property type="entry name" value="Immunoglobulins"/>
    <property type="match status" value="2"/>
</dbReference>
<sequence length="256" mass="28375">MAGNLPFVCPHIISDQSSSDSPLQLKKKNGFVVIESYVYTVNYVFLDCPVYSKVLLCVLASSPTFLEPVPNMTVVEGRDVTFPCVVDNLGNHRGQAGQQHVAPTISTCFPGHGVDSTSLPILAEGRQVAWIHTDRHTLITLHDRLITRGNSHKYGVTHQGRTWWLHIMDVEEKDSGEYMCQVNTSPMKSQVGYLEVEVPPRLMDHEASNDVEVREGSPLSLHCRARGNPEPTVVWRREHGGDLLEGVKTGRVLSPG</sequence>
<keyword evidence="2" id="KW-1015">Disulfide bond</keyword>
<dbReference type="PROSITE" id="PS50835">
    <property type="entry name" value="IG_LIKE"/>
    <property type="match status" value="2"/>
</dbReference>
<evidence type="ECO:0000313" key="6">
    <source>
        <dbReference type="Proteomes" id="UP001235939"/>
    </source>
</evidence>
<dbReference type="InterPro" id="IPR013783">
    <property type="entry name" value="Ig-like_fold"/>
</dbReference>
<name>A0ABY6KV66_9ARAC</name>
<dbReference type="InterPro" id="IPR007110">
    <property type="entry name" value="Ig-like_dom"/>
</dbReference>
<keyword evidence="6" id="KW-1185">Reference proteome</keyword>
<feature type="domain" description="Ig-like" evidence="4">
    <location>
        <begin position="200"/>
        <end position="256"/>
    </location>
</feature>
<organism evidence="5 6">
    <name type="scientific">Cordylochernes scorpioides</name>
    <dbReference type="NCBI Taxonomy" id="51811"/>
    <lineage>
        <taxon>Eukaryota</taxon>
        <taxon>Metazoa</taxon>
        <taxon>Ecdysozoa</taxon>
        <taxon>Arthropoda</taxon>
        <taxon>Chelicerata</taxon>
        <taxon>Arachnida</taxon>
        <taxon>Pseudoscorpiones</taxon>
        <taxon>Cheliferoidea</taxon>
        <taxon>Chernetidae</taxon>
        <taxon>Cordylochernes</taxon>
    </lineage>
</organism>
<accession>A0ABY6KV66</accession>
<dbReference type="InterPro" id="IPR036179">
    <property type="entry name" value="Ig-like_dom_sf"/>
</dbReference>
<reference evidence="5 6" key="1">
    <citation type="submission" date="2022-01" db="EMBL/GenBank/DDBJ databases">
        <title>A chromosomal length assembly of Cordylochernes scorpioides.</title>
        <authorList>
            <person name="Zeh D."/>
            <person name="Zeh J."/>
        </authorList>
    </citation>
    <scope>NUCLEOTIDE SEQUENCE [LARGE SCALE GENOMIC DNA]</scope>
    <source>
        <strain evidence="5">IN4F17</strain>
        <tissue evidence="5">Whole Body</tissue>
    </source>
</reference>
<dbReference type="Proteomes" id="UP001235939">
    <property type="component" value="Chromosome 09"/>
</dbReference>
<evidence type="ECO:0000256" key="3">
    <source>
        <dbReference type="ARBA" id="ARBA00023319"/>
    </source>
</evidence>